<protein>
    <submittedName>
        <fullName evidence="2">Uncharacterized protein</fullName>
    </submittedName>
</protein>
<evidence type="ECO:0000313" key="2">
    <source>
        <dbReference type="EMBL" id="GJC80495.1"/>
    </source>
</evidence>
<accession>A0AA37GGJ3</accession>
<dbReference type="AlphaFoldDB" id="A0AA37GGJ3"/>
<gene>
    <name evidence="2" type="ORF">ColLi_03333</name>
</gene>
<keyword evidence="3" id="KW-1185">Reference proteome</keyword>
<evidence type="ECO:0000256" key="1">
    <source>
        <dbReference type="SAM" id="MobiDB-lite"/>
    </source>
</evidence>
<proteinExistence type="predicted"/>
<dbReference type="Proteomes" id="UP001055172">
    <property type="component" value="Unassembled WGS sequence"/>
</dbReference>
<name>A0AA37GGJ3_9PEZI</name>
<feature type="compositionally biased region" description="Polar residues" evidence="1">
    <location>
        <begin position="37"/>
        <end position="57"/>
    </location>
</feature>
<organism evidence="2 3">
    <name type="scientific">Colletotrichum liriopes</name>
    <dbReference type="NCBI Taxonomy" id="708192"/>
    <lineage>
        <taxon>Eukaryota</taxon>
        <taxon>Fungi</taxon>
        <taxon>Dikarya</taxon>
        <taxon>Ascomycota</taxon>
        <taxon>Pezizomycotina</taxon>
        <taxon>Sordariomycetes</taxon>
        <taxon>Hypocreomycetidae</taxon>
        <taxon>Glomerellales</taxon>
        <taxon>Glomerellaceae</taxon>
        <taxon>Colletotrichum</taxon>
        <taxon>Colletotrichum spaethianum species complex</taxon>
    </lineage>
</organism>
<comment type="caution">
    <text evidence="2">The sequence shown here is derived from an EMBL/GenBank/DDBJ whole genome shotgun (WGS) entry which is preliminary data.</text>
</comment>
<sequence length="78" mass="8553">MAAHSEHGSAAVTFAERVFQQLEDNRPSEALVDFSDPLSNTSKPVKSKATETLSQPVRDNMESPSFYAHSKAATSNNW</sequence>
<feature type="region of interest" description="Disordered" evidence="1">
    <location>
        <begin position="30"/>
        <end position="78"/>
    </location>
</feature>
<evidence type="ECO:0000313" key="3">
    <source>
        <dbReference type="Proteomes" id="UP001055172"/>
    </source>
</evidence>
<reference evidence="2 3" key="1">
    <citation type="submission" date="2021-07" db="EMBL/GenBank/DDBJ databases">
        <title>Genome data of Colletotrichum spaethianum.</title>
        <authorList>
            <person name="Utami Y.D."/>
            <person name="Hiruma K."/>
        </authorList>
    </citation>
    <scope>NUCLEOTIDE SEQUENCE [LARGE SCALE GENOMIC DNA]</scope>
    <source>
        <strain evidence="2 3">MAFF 242679</strain>
    </source>
</reference>
<dbReference type="EMBL" id="BPPX01000005">
    <property type="protein sequence ID" value="GJC80495.1"/>
    <property type="molecule type" value="Genomic_DNA"/>
</dbReference>